<keyword evidence="13" id="KW-1185">Reference proteome</keyword>
<feature type="domain" description="ZAD" evidence="11">
    <location>
        <begin position="9"/>
        <end position="84"/>
    </location>
</feature>
<keyword evidence="3 7" id="KW-0863">Zinc-finger</keyword>
<dbReference type="GO" id="GO:0000978">
    <property type="term" value="F:RNA polymerase II cis-regulatory region sequence-specific DNA binding"/>
    <property type="evidence" value="ECO:0007669"/>
    <property type="project" value="TreeGrafter"/>
</dbReference>
<evidence type="ECO:0000256" key="4">
    <source>
        <dbReference type="ARBA" id="ARBA00022833"/>
    </source>
</evidence>
<dbReference type="Pfam" id="PF00096">
    <property type="entry name" value="zf-C2H2"/>
    <property type="match status" value="5"/>
</dbReference>
<dbReference type="FunFam" id="3.30.160.60:FF:000446">
    <property type="entry name" value="Zinc finger protein"/>
    <property type="match status" value="1"/>
</dbReference>
<dbReference type="PANTHER" id="PTHR24388:SF104">
    <property type="entry name" value="AT-RICH BINDING PROTEIN-RELATED"/>
    <property type="match status" value="1"/>
</dbReference>
<accession>A0AAN9VRS3</accession>
<dbReference type="Pfam" id="PF07776">
    <property type="entry name" value="zf-AD"/>
    <property type="match status" value="1"/>
</dbReference>
<feature type="domain" description="C2H2-type" evidence="10">
    <location>
        <begin position="300"/>
        <end position="327"/>
    </location>
</feature>
<evidence type="ECO:0000256" key="6">
    <source>
        <dbReference type="ARBA" id="ARBA00037948"/>
    </source>
</evidence>
<dbReference type="PANTHER" id="PTHR24388">
    <property type="entry name" value="ZINC FINGER PROTEIN"/>
    <property type="match status" value="1"/>
</dbReference>
<evidence type="ECO:0000256" key="8">
    <source>
        <dbReference type="PROSITE-ProRule" id="PRU01263"/>
    </source>
</evidence>
<dbReference type="Proteomes" id="UP001378592">
    <property type="component" value="Unassembled WGS sequence"/>
</dbReference>
<comment type="caution">
    <text evidence="12">The sequence shown here is derived from an EMBL/GenBank/DDBJ whole genome shotgun (WGS) entry which is preliminary data.</text>
</comment>
<feature type="binding site" evidence="8">
    <location>
        <position position="60"/>
    </location>
    <ligand>
        <name>Zn(2+)</name>
        <dbReference type="ChEBI" id="CHEBI:29105"/>
    </ligand>
</feature>
<evidence type="ECO:0000259" key="10">
    <source>
        <dbReference type="PROSITE" id="PS50157"/>
    </source>
</evidence>
<feature type="domain" description="C2H2-type" evidence="10">
    <location>
        <begin position="237"/>
        <end position="264"/>
    </location>
</feature>
<keyword evidence="5" id="KW-0539">Nucleus</keyword>
<proteinExistence type="inferred from homology"/>
<feature type="compositionally biased region" description="Low complexity" evidence="9">
    <location>
        <begin position="160"/>
        <end position="189"/>
    </location>
</feature>
<dbReference type="FunFam" id="3.30.160.60:FF:000072">
    <property type="entry name" value="zinc finger protein 143 isoform X1"/>
    <property type="match status" value="1"/>
</dbReference>
<feature type="domain" description="C2H2-type" evidence="10">
    <location>
        <begin position="411"/>
        <end position="439"/>
    </location>
</feature>
<dbReference type="InterPro" id="IPR013087">
    <property type="entry name" value="Znf_C2H2_type"/>
</dbReference>
<sequence length="450" mass="49548">MGSAVNFDKLCRICTAELPEGVLIFSEVGKKLCLEAKLKKYLHISVSSEDNLPKILCMNCCKKLDSIHKFASMAVKMQDKLKMLVETGSVEDMKEHSILHSILSKGPESECEVTEVEVRVDPMLFLCALEDGSSDGEDNSNSNETTTQPSAETPVKMEPAESGSSSSLPASEESITASTSSASTSSVPTRTVSAVVSTATTAPVNTAASTVSAVPSPVILRQTSPQPPMPEKETKPYICSVCSRGFYNEIGLQNHLWSHLPQDRRVLSNTVGNNLERQAPVYSSRGVLHTNTAVTSVMRFVCPICGKKISTKGNLKVHLETHRPKGKYGCDICGRVFKTQSNLYRHKDYHGGVQFPCGVCGRVYPTNSTLRAHSITHSDLRPHACPLCDKTFKRNQDLKFHINQHTGARPYQCPYCPKAFASSGNCFSHRKRMHPQEVERDRERAAQLMR</sequence>
<organism evidence="12 13">
    <name type="scientific">Gryllus longicercus</name>
    <dbReference type="NCBI Taxonomy" id="2509291"/>
    <lineage>
        <taxon>Eukaryota</taxon>
        <taxon>Metazoa</taxon>
        <taxon>Ecdysozoa</taxon>
        <taxon>Arthropoda</taxon>
        <taxon>Hexapoda</taxon>
        <taxon>Insecta</taxon>
        <taxon>Pterygota</taxon>
        <taxon>Neoptera</taxon>
        <taxon>Polyneoptera</taxon>
        <taxon>Orthoptera</taxon>
        <taxon>Ensifera</taxon>
        <taxon>Gryllidea</taxon>
        <taxon>Grylloidea</taxon>
        <taxon>Gryllidae</taxon>
        <taxon>Gryllinae</taxon>
        <taxon>Gryllus</taxon>
    </lineage>
</organism>
<evidence type="ECO:0000313" key="12">
    <source>
        <dbReference type="EMBL" id="KAK7862068.1"/>
    </source>
</evidence>
<dbReference type="EMBL" id="JAZDUA010000289">
    <property type="protein sequence ID" value="KAK7862068.1"/>
    <property type="molecule type" value="Genomic_DNA"/>
</dbReference>
<feature type="binding site" evidence="8">
    <location>
        <position position="14"/>
    </location>
    <ligand>
        <name>Zn(2+)</name>
        <dbReference type="ChEBI" id="CHEBI:29105"/>
    </ligand>
</feature>
<dbReference type="SMART" id="SM00355">
    <property type="entry name" value="ZnF_C2H2"/>
    <property type="match status" value="6"/>
</dbReference>
<evidence type="ECO:0000256" key="9">
    <source>
        <dbReference type="SAM" id="MobiDB-lite"/>
    </source>
</evidence>
<name>A0AAN9VRS3_9ORTH</name>
<evidence type="ECO:0000256" key="1">
    <source>
        <dbReference type="ARBA" id="ARBA00022723"/>
    </source>
</evidence>
<feature type="binding site" evidence="8">
    <location>
        <position position="11"/>
    </location>
    <ligand>
        <name>Zn(2+)</name>
        <dbReference type="ChEBI" id="CHEBI:29105"/>
    </ligand>
</feature>
<dbReference type="Gene3D" id="3.30.160.60">
    <property type="entry name" value="Classic Zinc Finger"/>
    <property type="match status" value="4"/>
</dbReference>
<dbReference type="SUPFAM" id="SSF57716">
    <property type="entry name" value="Glucocorticoid receptor-like (DNA-binding domain)"/>
    <property type="match status" value="1"/>
</dbReference>
<dbReference type="InterPro" id="IPR012934">
    <property type="entry name" value="Znf_AD"/>
</dbReference>
<evidence type="ECO:0000256" key="3">
    <source>
        <dbReference type="ARBA" id="ARBA00022771"/>
    </source>
</evidence>
<feature type="domain" description="C2H2-type" evidence="10">
    <location>
        <begin position="328"/>
        <end position="355"/>
    </location>
</feature>
<dbReference type="SUPFAM" id="SSF57667">
    <property type="entry name" value="beta-beta-alpha zinc fingers"/>
    <property type="match status" value="4"/>
</dbReference>
<dbReference type="GO" id="GO:0000981">
    <property type="term" value="F:DNA-binding transcription factor activity, RNA polymerase II-specific"/>
    <property type="evidence" value="ECO:0007669"/>
    <property type="project" value="TreeGrafter"/>
</dbReference>
<evidence type="ECO:0000256" key="2">
    <source>
        <dbReference type="ARBA" id="ARBA00022737"/>
    </source>
</evidence>
<gene>
    <name evidence="12" type="ORF">R5R35_011488</name>
</gene>
<comment type="similarity">
    <text evidence="6">Belongs to the snail C2H2-type zinc-finger protein family.</text>
</comment>
<evidence type="ECO:0000256" key="5">
    <source>
        <dbReference type="ARBA" id="ARBA00023242"/>
    </source>
</evidence>
<dbReference type="PROSITE" id="PS00028">
    <property type="entry name" value="ZINC_FINGER_C2H2_1"/>
    <property type="match status" value="6"/>
</dbReference>
<keyword evidence="2" id="KW-0677">Repeat</keyword>
<feature type="domain" description="C2H2-type" evidence="10">
    <location>
        <begin position="383"/>
        <end position="410"/>
    </location>
</feature>
<reference evidence="12 13" key="1">
    <citation type="submission" date="2024-03" db="EMBL/GenBank/DDBJ databases">
        <title>The genome assembly and annotation of the cricket Gryllus longicercus Weissman &amp; Gray.</title>
        <authorList>
            <person name="Szrajer S."/>
            <person name="Gray D."/>
            <person name="Ylla G."/>
        </authorList>
    </citation>
    <scope>NUCLEOTIDE SEQUENCE [LARGE SCALE GENOMIC DNA]</scope>
    <source>
        <strain evidence="12">DAG 2021-001</strain>
        <tissue evidence="12">Whole body minus gut</tissue>
    </source>
</reference>
<evidence type="ECO:0000259" key="11">
    <source>
        <dbReference type="PROSITE" id="PS51915"/>
    </source>
</evidence>
<dbReference type="AlphaFoldDB" id="A0AAN9VRS3"/>
<evidence type="ECO:0000313" key="13">
    <source>
        <dbReference type="Proteomes" id="UP001378592"/>
    </source>
</evidence>
<dbReference type="InterPro" id="IPR036236">
    <property type="entry name" value="Znf_C2H2_sf"/>
</dbReference>
<feature type="domain" description="C2H2-type" evidence="10">
    <location>
        <begin position="355"/>
        <end position="382"/>
    </location>
</feature>
<dbReference type="InterPro" id="IPR050527">
    <property type="entry name" value="Snail/Krueppel_Znf"/>
</dbReference>
<dbReference type="SMART" id="SM00868">
    <property type="entry name" value="zf-AD"/>
    <property type="match status" value="1"/>
</dbReference>
<feature type="region of interest" description="Disordered" evidence="9">
    <location>
        <begin position="131"/>
        <end position="189"/>
    </location>
</feature>
<dbReference type="Gene3D" id="3.40.1800.20">
    <property type="match status" value="1"/>
</dbReference>
<dbReference type="PROSITE" id="PS51915">
    <property type="entry name" value="ZAD"/>
    <property type="match status" value="1"/>
</dbReference>
<dbReference type="GO" id="GO:0008270">
    <property type="term" value="F:zinc ion binding"/>
    <property type="evidence" value="ECO:0007669"/>
    <property type="project" value="UniProtKB-UniRule"/>
</dbReference>
<dbReference type="PROSITE" id="PS50157">
    <property type="entry name" value="ZINC_FINGER_C2H2_2"/>
    <property type="match status" value="6"/>
</dbReference>
<keyword evidence="1 8" id="KW-0479">Metal-binding</keyword>
<feature type="binding site" evidence="8">
    <location>
        <position position="57"/>
    </location>
    <ligand>
        <name>Zn(2+)</name>
        <dbReference type="ChEBI" id="CHEBI:29105"/>
    </ligand>
</feature>
<evidence type="ECO:0000256" key="7">
    <source>
        <dbReference type="PROSITE-ProRule" id="PRU00042"/>
    </source>
</evidence>
<protein>
    <submittedName>
        <fullName evidence="12">Uncharacterized protein</fullName>
    </submittedName>
</protein>
<keyword evidence="4 8" id="KW-0862">Zinc</keyword>
<dbReference type="GO" id="GO:0005634">
    <property type="term" value="C:nucleus"/>
    <property type="evidence" value="ECO:0007669"/>
    <property type="project" value="InterPro"/>
</dbReference>